<protein>
    <submittedName>
        <fullName evidence="1">Uncharacterized protein</fullName>
    </submittedName>
</protein>
<comment type="caution">
    <text evidence="1">The sequence shown here is derived from an EMBL/GenBank/DDBJ whole genome shotgun (WGS) entry which is preliminary data.</text>
</comment>
<evidence type="ECO:0000313" key="2">
    <source>
        <dbReference type="Proteomes" id="UP000826195"/>
    </source>
</evidence>
<accession>A0AAV7IEG1</accession>
<dbReference type="EMBL" id="JAHXZJ010001864">
    <property type="protein sequence ID" value="KAH0550771.1"/>
    <property type="molecule type" value="Genomic_DNA"/>
</dbReference>
<proteinExistence type="predicted"/>
<organism evidence="1 2">
    <name type="scientific">Cotesia glomerata</name>
    <name type="common">Lepidopteran parasitic wasp</name>
    <name type="synonym">Apanteles glomeratus</name>
    <dbReference type="NCBI Taxonomy" id="32391"/>
    <lineage>
        <taxon>Eukaryota</taxon>
        <taxon>Metazoa</taxon>
        <taxon>Ecdysozoa</taxon>
        <taxon>Arthropoda</taxon>
        <taxon>Hexapoda</taxon>
        <taxon>Insecta</taxon>
        <taxon>Pterygota</taxon>
        <taxon>Neoptera</taxon>
        <taxon>Endopterygota</taxon>
        <taxon>Hymenoptera</taxon>
        <taxon>Apocrita</taxon>
        <taxon>Ichneumonoidea</taxon>
        <taxon>Braconidae</taxon>
        <taxon>Microgastrinae</taxon>
        <taxon>Cotesia</taxon>
    </lineage>
</organism>
<name>A0AAV7IEG1_COTGL</name>
<sequence length="89" mass="9943">MASTEEETEKKFLGSWCSLGAVGREFFSPVNYGTDPQQRALAPAWISDHLGFLGEYRSHRSCIIPAGEYQLKGGRVGLLQLQSQTVWRP</sequence>
<dbReference type="Proteomes" id="UP000826195">
    <property type="component" value="Unassembled WGS sequence"/>
</dbReference>
<keyword evidence="2" id="KW-1185">Reference proteome</keyword>
<dbReference type="AlphaFoldDB" id="A0AAV7IEG1"/>
<evidence type="ECO:0000313" key="1">
    <source>
        <dbReference type="EMBL" id="KAH0550771.1"/>
    </source>
</evidence>
<reference evidence="1 2" key="1">
    <citation type="journal article" date="2021" name="J. Hered.">
        <title>A chromosome-level genome assembly of the parasitoid wasp, Cotesia glomerata (Hymenoptera: Braconidae).</title>
        <authorList>
            <person name="Pinto B.J."/>
            <person name="Weis J.J."/>
            <person name="Gamble T."/>
            <person name="Ode P.J."/>
            <person name="Paul R."/>
            <person name="Zaspel J.M."/>
        </authorList>
    </citation>
    <scope>NUCLEOTIDE SEQUENCE [LARGE SCALE GENOMIC DNA]</scope>
    <source>
        <strain evidence="1">CgM1</strain>
    </source>
</reference>
<gene>
    <name evidence="1" type="ORF">KQX54_020765</name>
</gene>